<dbReference type="RefSeq" id="WP_230004252.1">
    <property type="nucleotide sequence ID" value="NZ_CP087134.1"/>
</dbReference>
<dbReference type="InterPro" id="IPR058238">
    <property type="entry name" value="Lant_leader_dom"/>
</dbReference>
<proteinExistence type="predicted"/>
<sequence length="63" mass="7016">MKNANLTNKLYFKKSDVTELNVQQLRNVNGGVITGQDTDTNPNSGCICDPILTKLTVIKPYQF</sequence>
<comment type="caution">
    <text evidence="1">The sequence shown here is derived from an EMBL/GenBank/DDBJ whole genome shotgun (WGS) entry which is preliminary data.</text>
</comment>
<name>A0ABU4RHU2_9FLAO</name>
<dbReference type="Proteomes" id="UP001273350">
    <property type="component" value="Unassembled WGS sequence"/>
</dbReference>
<reference evidence="1 2" key="1">
    <citation type="submission" date="2023-11" db="EMBL/GenBank/DDBJ databases">
        <title>Unpublished Manusciprt.</title>
        <authorList>
            <person name="Saticioglu I.B."/>
            <person name="Ay H."/>
            <person name="Ajmi N."/>
            <person name="Altun S."/>
            <person name="Duman M."/>
        </authorList>
    </citation>
    <scope>NUCLEOTIDE SEQUENCE [LARGE SCALE GENOMIC DNA]</scope>
    <source>
        <strain evidence="1 2">Fl-318</strain>
    </source>
</reference>
<accession>A0ABU4RHU2</accession>
<dbReference type="NCBIfam" id="NF038153">
    <property type="entry name" value="lant_leader_L1a"/>
    <property type="match status" value="1"/>
</dbReference>
<protein>
    <submittedName>
        <fullName evidence="1">Class I lanthipeptide</fullName>
    </submittedName>
</protein>
<dbReference type="EMBL" id="JAWXVI010000024">
    <property type="protein sequence ID" value="MDX6192137.1"/>
    <property type="molecule type" value="Genomic_DNA"/>
</dbReference>
<organism evidence="1 2">
    <name type="scientific">Flavobacterium cupriresistens</name>
    <dbReference type="NCBI Taxonomy" id="2893885"/>
    <lineage>
        <taxon>Bacteria</taxon>
        <taxon>Pseudomonadati</taxon>
        <taxon>Bacteroidota</taxon>
        <taxon>Flavobacteriia</taxon>
        <taxon>Flavobacteriales</taxon>
        <taxon>Flavobacteriaceae</taxon>
        <taxon>Flavobacterium</taxon>
    </lineage>
</organism>
<keyword evidence="2" id="KW-1185">Reference proteome</keyword>
<evidence type="ECO:0000313" key="2">
    <source>
        <dbReference type="Proteomes" id="UP001273350"/>
    </source>
</evidence>
<gene>
    <name evidence="1" type="ORF">SGQ83_22550</name>
</gene>
<evidence type="ECO:0000313" key="1">
    <source>
        <dbReference type="EMBL" id="MDX6192137.1"/>
    </source>
</evidence>